<dbReference type="SMART" id="SM00271">
    <property type="entry name" value="DnaJ"/>
    <property type="match status" value="1"/>
</dbReference>
<feature type="compositionally biased region" description="Polar residues" evidence="1">
    <location>
        <begin position="465"/>
        <end position="474"/>
    </location>
</feature>
<evidence type="ECO:0000259" key="2">
    <source>
        <dbReference type="PROSITE" id="PS50076"/>
    </source>
</evidence>
<dbReference type="InterPro" id="IPR036869">
    <property type="entry name" value="J_dom_sf"/>
</dbReference>
<dbReference type="PANTHER" id="PTHR47374">
    <property type="entry name" value="ENDOSOME ANTIGEN-LIKE PROTEIN, PUTATIVE (DUF3444)-RELATED"/>
    <property type="match status" value="1"/>
</dbReference>
<organism evidence="3 4">
    <name type="scientific">Apostasia shenzhenica</name>
    <dbReference type="NCBI Taxonomy" id="1088818"/>
    <lineage>
        <taxon>Eukaryota</taxon>
        <taxon>Viridiplantae</taxon>
        <taxon>Streptophyta</taxon>
        <taxon>Embryophyta</taxon>
        <taxon>Tracheophyta</taxon>
        <taxon>Spermatophyta</taxon>
        <taxon>Magnoliopsida</taxon>
        <taxon>Liliopsida</taxon>
        <taxon>Asparagales</taxon>
        <taxon>Orchidaceae</taxon>
        <taxon>Apostasioideae</taxon>
        <taxon>Apostasia</taxon>
    </lineage>
</organism>
<dbReference type="GO" id="GO:0005783">
    <property type="term" value="C:endoplasmic reticulum"/>
    <property type="evidence" value="ECO:0007669"/>
    <property type="project" value="UniProtKB-ARBA"/>
</dbReference>
<dbReference type="CDD" id="cd06257">
    <property type="entry name" value="DnaJ"/>
    <property type="match status" value="1"/>
</dbReference>
<feature type="domain" description="J" evidence="2">
    <location>
        <begin position="120"/>
        <end position="184"/>
    </location>
</feature>
<feature type="compositionally biased region" description="Acidic residues" evidence="1">
    <location>
        <begin position="416"/>
        <end position="427"/>
    </location>
</feature>
<dbReference type="Proteomes" id="UP000236161">
    <property type="component" value="Unassembled WGS sequence"/>
</dbReference>
<dbReference type="Gene3D" id="1.10.287.110">
    <property type="entry name" value="DnaJ domain"/>
    <property type="match status" value="1"/>
</dbReference>
<proteinExistence type="predicted"/>
<accession>A0A2I0AHA5</accession>
<evidence type="ECO:0000256" key="1">
    <source>
        <dbReference type="SAM" id="MobiDB-lite"/>
    </source>
</evidence>
<feature type="region of interest" description="Disordered" evidence="1">
    <location>
        <begin position="314"/>
        <end position="494"/>
    </location>
</feature>
<dbReference type="PANTHER" id="PTHR47374:SF6">
    <property type="entry name" value="ENDOSOME ANTIGEN-LIKE PROTEIN, PUTATIVE (DUF3444)-RELATED"/>
    <property type="match status" value="1"/>
</dbReference>
<evidence type="ECO:0000313" key="4">
    <source>
        <dbReference type="Proteomes" id="UP000236161"/>
    </source>
</evidence>
<dbReference type="STRING" id="1088818.A0A2I0AHA5"/>
<evidence type="ECO:0000313" key="3">
    <source>
        <dbReference type="EMBL" id="PKA54920.1"/>
    </source>
</evidence>
<feature type="compositionally biased region" description="Basic and acidic residues" evidence="1">
    <location>
        <begin position="478"/>
        <end position="494"/>
    </location>
</feature>
<dbReference type="Pfam" id="PF00226">
    <property type="entry name" value="DnaJ"/>
    <property type="match status" value="1"/>
</dbReference>
<dbReference type="PRINTS" id="PR00625">
    <property type="entry name" value="JDOMAIN"/>
</dbReference>
<dbReference type="PROSITE" id="PS50076">
    <property type="entry name" value="DNAJ_2"/>
    <property type="match status" value="1"/>
</dbReference>
<dbReference type="Pfam" id="PF11926">
    <property type="entry name" value="DUF3444"/>
    <property type="match status" value="2"/>
</dbReference>
<gene>
    <name evidence="3" type="primary">ATJ49</name>
    <name evidence="3" type="ORF">AXF42_Ash000756</name>
</gene>
<protein>
    <submittedName>
        <fullName evidence="3">Chaperone protein dnaJ 49</fullName>
    </submittedName>
</protein>
<dbReference type="OrthoDB" id="10250354at2759"/>
<dbReference type="AlphaFoldDB" id="A0A2I0AHA5"/>
<keyword evidence="4" id="KW-1185">Reference proteome</keyword>
<feature type="compositionally biased region" description="Basic and acidic residues" evidence="1">
    <location>
        <begin position="320"/>
        <end position="346"/>
    </location>
</feature>
<feature type="region of interest" description="Disordered" evidence="1">
    <location>
        <begin position="801"/>
        <end position="821"/>
    </location>
</feature>
<dbReference type="InterPro" id="IPR024593">
    <property type="entry name" value="DUF3444"/>
</dbReference>
<dbReference type="SUPFAM" id="SSF46565">
    <property type="entry name" value="Chaperone J-domain"/>
    <property type="match status" value="1"/>
</dbReference>
<name>A0A2I0AHA5_9ASPA</name>
<reference evidence="3 4" key="1">
    <citation type="journal article" date="2017" name="Nature">
        <title>The Apostasia genome and the evolution of orchids.</title>
        <authorList>
            <person name="Zhang G.Q."/>
            <person name="Liu K.W."/>
            <person name="Li Z."/>
            <person name="Lohaus R."/>
            <person name="Hsiao Y.Y."/>
            <person name="Niu S.C."/>
            <person name="Wang J.Y."/>
            <person name="Lin Y.C."/>
            <person name="Xu Q."/>
            <person name="Chen L.J."/>
            <person name="Yoshida K."/>
            <person name="Fujiwara S."/>
            <person name="Wang Z.W."/>
            <person name="Zhang Y.Q."/>
            <person name="Mitsuda N."/>
            <person name="Wang M."/>
            <person name="Liu G.H."/>
            <person name="Pecoraro L."/>
            <person name="Huang H.X."/>
            <person name="Xiao X.J."/>
            <person name="Lin M."/>
            <person name="Wu X.Y."/>
            <person name="Wu W.L."/>
            <person name="Chen Y.Y."/>
            <person name="Chang S.B."/>
            <person name="Sakamoto S."/>
            <person name="Ohme-Takagi M."/>
            <person name="Yagi M."/>
            <person name="Zeng S.J."/>
            <person name="Shen C.Y."/>
            <person name="Yeh C.M."/>
            <person name="Luo Y.B."/>
            <person name="Tsai W.C."/>
            <person name="Van de Peer Y."/>
            <person name="Liu Z.J."/>
        </authorList>
    </citation>
    <scope>NUCLEOTIDE SEQUENCE [LARGE SCALE GENOMIC DNA]</scope>
    <source>
        <strain evidence="4">cv. Shenzhen</strain>
        <tissue evidence="3">Stem</tissue>
    </source>
</reference>
<sequence>MTSEREGERIKSRTYLELWRSVSKAWMVAMRLLTTFGSLIFPRDWVDLAACMCPMDCNKEEASRARDIAEMKMQSRDFIGAKKLVLKALHLLPDIENASQMLTVCEVHCSASFLVNGQTDYYGVLQVESSADDTLIKKQFRKLALQLHPDKNKFAGAEGAFKLVSEAYKVLSDQANRRIYDAKVRVNMKNVCSYQPSKHAMDAWRYTGAKTNQQPQSLNFWTICVFCKNQFQYVRSCLNKEVECQKCFKKFYAFEMNPQNIPPTGSSSGYPWSHPYFHQPDNPVQRDHRYVSQTHFINPSGARVVENLVKRPKQGCGSTVKEEKVELAQDDSSGKTKVEEMRRKDPVVNPSSKAGRMRNRRVVHSSDSESAESDSTDTDDVLEVNPAEPTVGPSNSRYPRRSTRHKVNVDYKEDRSEDDDDDDDDDELPRKRLRKGMSYRDANHDSNPEVATNGLKEDAHKDPISANNLPSTSGLKKGIMDETKETTVNEDERTVRTSSNIYSNIDHRPSRVVPSFSYPDPEFFDFDKDRDSSKFDVNQIWTAYDDEWDAMPRYYALVHKVHRPNFKLYYTWLEYNPTSASEKAWSDARLPIACGNFRPGRRCSTNNQQMFSHLMSFSKAGGNMYNIYPKKGQVWALFKDWDIGWSSAAETPKTFEYEFVEVLSNFQYGKDFVVCSLDKVNGFLYLFARDHNKGITRVPCGHLLRFSHCIPHYRIYEEREGIPRDSFELDPAALPQDFVSITKADSVTQVEAVDVESCEPCAMTMADERTGTIKTNGNTCQTSGVRHENFDHVQESQYEASETPLSGESFASADINGENDDEDSKVQEEVFADPEFCDFQEERSEEKFKPGQIWALYSEIDKYPNYYGWVKKVQWEESGCILLKWLEFYPRTEEDKLWLEKGLPFGCGRFKVIGGVEKFDSTNAFSHLVDAKTIRKNVYYDIYPNNGEVWAVFKNRSLTWSSADREKSAEYHVVLVIARDDCAIKALPLTKVKGYKYVFMRQAGEAEVQMPANECLSFSHKIPAFRLTDQESGNLRDCWELDPASIPPSLLNTGL</sequence>
<feature type="compositionally biased region" description="Acidic residues" evidence="1">
    <location>
        <begin position="369"/>
        <end position="382"/>
    </location>
</feature>
<dbReference type="EMBL" id="KZ451982">
    <property type="protein sequence ID" value="PKA54920.1"/>
    <property type="molecule type" value="Genomic_DNA"/>
</dbReference>
<dbReference type="InterPro" id="IPR001623">
    <property type="entry name" value="DnaJ_domain"/>
</dbReference>